<dbReference type="InterPro" id="IPR003594">
    <property type="entry name" value="HATPase_dom"/>
</dbReference>
<dbReference type="InterPro" id="IPR005467">
    <property type="entry name" value="His_kinase_dom"/>
</dbReference>
<dbReference type="Gene3D" id="1.10.287.130">
    <property type="match status" value="1"/>
</dbReference>
<evidence type="ECO:0000256" key="5">
    <source>
        <dbReference type="ARBA" id="ARBA00022777"/>
    </source>
</evidence>
<keyword evidence="7" id="KW-0812">Transmembrane</keyword>
<keyword evidence="4" id="KW-0808">Transferase</keyword>
<dbReference type="EC" id="2.7.13.3" evidence="2"/>
<dbReference type="SMART" id="SM00387">
    <property type="entry name" value="HATPase_c"/>
    <property type="match status" value="1"/>
</dbReference>
<evidence type="ECO:0000256" key="1">
    <source>
        <dbReference type="ARBA" id="ARBA00000085"/>
    </source>
</evidence>
<evidence type="ECO:0000256" key="3">
    <source>
        <dbReference type="ARBA" id="ARBA00022553"/>
    </source>
</evidence>
<dbReference type="Gene3D" id="3.30.565.10">
    <property type="entry name" value="Histidine kinase-like ATPase, C-terminal domain"/>
    <property type="match status" value="1"/>
</dbReference>
<evidence type="ECO:0000256" key="7">
    <source>
        <dbReference type="SAM" id="Phobius"/>
    </source>
</evidence>
<reference evidence="9" key="1">
    <citation type="submission" date="2007-08" db="EMBL/GenBank/DDBJ databases">
        <authorList>
            <person name="Frangeul L."/>
        </authorList>
    </citation>
    <scope>NUCLEOTIDE SEQUENCE</scope>
    <source>
        <strain evidence="9">PCC 7806</strain>
    </source>
</reference>
<evidence type="ECO:0000256" key="6">
    <source>
        <dbReference type="ARBA" id="ARBA00023012"/>
    </source>
</evidence>
<protein>
    <recommendedName>
        <fullName evidence="2">histidine kinase</fullName>
        <ecNumber evidence="2">2.7.13.3</ecNumber>
    </recommendedName>
</protein>
<dbReference type="SUPFAM" id="SSF55874">
    <property type="entry name" value="ATPase domain of HSP90 chaperone/DNA topoisomerase II/histidine kinase"/>
    <property type="match status" value="1"/>
</dbReference>
<dbReference type="PANTHER" id="PTHR43711">
    <property type="entry name" value="TWO-COMPONENT HISTIDINE KINASE"/>
    <property type="match status" value="1"/>
</dbReference>
<evidence type="ECO:0000256" key="4">
    <source>
        <dbReference type="ARBA" id="ARBA00022679"/>
    </source>
</evidence>
<dbReference type="EMBL" id="AM778945">
    <property type="protein sequence ID" value="CAO90653.1"/>
    <property type="molecule type" value="Genomic_DNA"/>
</dbReference>
<dbReference type="Pfam" id="PF05227">
    <property type="entry name" value="CHASE3"/>
    <property type="match status" value="1"/>
</dbReference>
<keyword evidence="5" id="KW-0418">Kinase</keyword>
<dbReference type="SMART" id="SM00388">
    <property type="entry name" value="HisKA"/>
    <property type="match status" value="1"/>
</dbReference>
<dbReference type="PRINTS" id="PR00344">
    <property type="entry name" value="BCTRLSENSOR"/>
</dbReference>
<organism evidence="9">
    <name type="scientific">Microcystis aeruginosa (strain PCC 7806)</name>
    <dbReference type="NCBI Taxonomy" id="267872"/>
    <lineage>
        <taxon>Bacteria</taxon>
        <taxon>Bacillati</taxon>
        <taxon>Cyanobacteriota</taxon>
        <taxon>Cyanophyceae</taxon>
        <taxon>Oscillatoriophycideae</taxon>
        <taxon>Chroococcales</taxon>
        <taxon>Microcystaceae</taxon>
        <taxon>Microcystis</taxon>
    </lineage>
</organism>
<dbReference type="InterPro" id="IPR036890">
    <property type="entry name" value="HATPase_C_sf"/>
</dbReference>
<dbReference type="InterPro" id="IPR050736">
    <property type="entry name" value="Sensor_HK_Regulatory"/>
</dbReference>
<dbReference type="CDD" id="cd00075">
    <property type="entry name" value="HATPase"/>
    <property type="match status" value="1"/>
</dbReference>
<dbReference type="AlphaFoldDB" id="A8YHT5"/>
<comment type="catalytic activity">
    <reaction evidence="1">
        <text>ATP + protein L-histidine = ADP + protein N-phospho-L-histidine.</text>
        <dbReference type="EC" id="2.7.13.3"/>
    </reaction>
</comment>
<evidence type="ECO:0000313" key="9">
    <source>
        <dbReference type="EMBL" id="CAO90653.1"/>
    </source>
</evidence>
<keyword evidence="6" id="KW-0902">Two-component regulatory system</keyword>
<evidence type="ECO:0000259" key="8">
    <source>
        <dbReference type="PROSITE" id="PS50109"/>
    </source>
</evidence>
<sequence length="455" mass="51439">MMNWLKQGKWIAGGFGLTVLLMGTISLVSYRNTLALRQRAAEVEVTYEIIDNLANLYANMAVAESGRRGYIKTGSPSELGRHRRAIALMQSNWQLLAKQLENGTDFEREMVTQIGDLMYRRIALFNQSIATYKSDQSDDISQDAITVKSVDIRDKFQNLLTYLQASQKRNLRSSIASSRDSIRENSLLGLLGTFTSFGIICGVYFLVFWQEKRQQKSEKIHQLLLQEKEISDLKIQLFSMISHEFRTPLTVILSASQLLENGLRDADQSSKKNLYRIQSSVKLMNQFLTDILILTRAESGNLSCQLEPLDIEAFCLNLVEDFQFINKNNTPIKFVSQGLMIRPYLDEKLLYSILSNLLLNAIKYSPTGAGISLILWKDSDRIVFQVQDHGIGIAEEDRGKIYEPFYRGQNVENIIGTGLGLAVVKKCVELHRGEIALDSQVDKGTSFTVKLPISP</sequence>
<accession>A8YHT5</accession>
<dbReference type="InterPro" id="IPR036097">
    <property type="entry name" value="HisK_dim/P_sf"/>
</dbReference>
<feature type="transmembrane region" description="Helical" evidence="7">
    <location>
        <begin position="187"/>
        <end position="209"/>
    </location>
</feature>
<dbReference type="PANTHER" id="PTHR43711:SF26">
    <property type="entry name" value="SENSOR HISTIDINE KINASE RCSC"/>
    <property type="match status" value="1"/>
</dbReference>
<name>A8YHT5_MICA7</name>
<dbReference type="InterPro" id="IPR003661">
    <property type="entry name" value="HisK_dim/P_dom"/>
</dbReference>
<keyword evidence="7" id="KW-0472">Membrane</keyword>
<dbReference type="InterPro" id="IPR004358">
    <property type="entry name" value="Sig_transdc_His_kin-like_C"/>
</dbReference>
<dbReference type="SUPFAM" id="SSF47384">
    <property type="entry name" value="Homodimeric domain of signal transducing histidine kinase"/>
    <property type="match status" value="1"/>
</dbReference>
<dbReference type="InterPro" id="IPR007891">
    <property type="entry name" value="CHASE3"/>
</dbReference>
<dbReference type="CDD" id="cd00082">
    <property type="entry name" value="HisKA"/>
    <property type="match status" value="1"/>
</dbReference>
<dbReference type="Pfam" id="PF00512">
    <property type="entry name" value="HisKA"/>
    <property type="match status" value="1"/>
</dbReference>
<feature type="domain" description="Histidine kinase" evidence="8">
    <location>
        <begin position="240"/>
        <end position="455"/>
    </location>
</feature>
<dbReference type="GO" id="GO:0000155">
    <property type="term" value="F:phosphorelay sensor kinase activity"/>
    <property type="evidence" value="ECO:0007669"/>
    <property type="project" value="InterPro"/>
</dbReference>
<keyword evidence="7" id="KW-1133">Transmembrane helix</keyword>
<dbReference type="PROSITE" id="PS50109">
    <property type="entry name" value="HIS_KIN"/>
    <property type="match status" value="1"/>
</dbReference>
<dbReference type="FunFam" id="3.30.565.10:FF:000006">
    <property type="entry name" value="Sensor histidine kinase WalK"/>
    <property type="match status" value="1"/>
</dbReference>
<gene>
    <name evidence="9" type="ORF">IPF_5584</name>
</gene>
<proteinExistence type="predicted"/>
<dbReference type="Pfam" id="PF02518">
    <property type="entry name" value="HATPase_c"/>
    <property type="match status" value="1"/>
</dbReference>
<feature type="transmembrane region" description="Helical" evidence="7">
    <location>
        <begin position="12"/>
        <end position="30"/>
    </location>
</feature>
<evidence type="ECO:0000256" key="2">
    <source>
        <dbReference type="ARBA" id="ARBA00012438"/>
    </source>
</evidence>
<keyword evidence="3" id="KW-0597">Phosphoprotein</keyword>